<gene>
    <name evidence="4" type="ORF">BDK92_2120</name>
</gene>
<dbReference type="Proteomes" id="UP000277671">
    <property type="component" value="Unassembled WGS sequence"/>
</dbReference>
<dbReference type="SMART" id="SM01008">
    <property type="entry name" value="Ald_Xan_dh_C"/>
    <property type="match status" value="1"/>
</dbReference>
<dbReference type="SUPFAM" id="SSF56003">
    <property type="entry name" value="Molybdenum cofactor-binding domain"/>
    <property type="match status" value="1"/>
</dbReference>
<dbReference type="InterPro" id="IPR008274">
    <property type="entry name" value="AldOxase/xan_DH_MoCoBD1"/>
</dbReference>
<keyword evidence="1" id="KW-0500">Molybdenum</keyword>
<dbReference type="EMBL" id="RBKT01000001">
    <property type="protein sequence ID" value="RKR87821.1"/>
    <property type="molecule type" value="Genomic_DNA"/>
</dbReference>
<evidence type="ECO:0000256" key="1">
    <source>
        <dbReference type="ARBA" id="ARBA00022505"/>
    </source>
</evidence>
<keyword evidence="2" id="KW-0560">Oxidoreductase</keyword>
<feature type="domain" description="Aldehyde oxidase/xanthine dehydrogenase a/b hammerhead" evidence="3">
    <location>
        <begin position="19"/>
        <end position="135"/>
    </location>
</feature>
<dbReference type="Pfam" id="PF20256">
    <property type="entry name" value="MoCoBD_2"/>
    <property type="match status" value="1"/>
</dbReference>
<dbReference type="SUPFAM" id="SSF54665">
    <property type="entry name" value="CO dehydrogenase molybdoprotein N-domain-like"/>
    <property type="match status" value="1"/>
</dbReference>
<dbReference type="InterPro" id="IPR000674">
    <property type="entry name" value="Ald_Oxase/Xan_DH_a/b"/>
</dbReference>
<dbReference type="RefSeq" id="WP_121156540.1">
    <property type="nucleotide sequence ID" value="NZ_RBKT01000001.1"/>
</dbReference>
<reference evidence="4 5" key="1">
    <citation type="submission" date="2018-10" db="EMBL/GenBank/DDBJ databases">
        <title>Sequencing the genomes of 1000 actinobacteria strains.</title>
        <authorList>
            <person name="Klenk H.-P."/>
        </authorList>
    </citation>
    <scope>NUCLEOTIDE SEQUENCE [LARGE SCALE GENOMIC DNA]</scope>
    <source>
        <strain evidence="4 5">DSM 45175</strain>
    </source>
</reference>
<comment type="caution">
    <text evidence="4">The sequence shown here is derived from an EMBL/GenBank/DDBJ whole genome shotgun (WGS) entry which is preliminary data.</text>
</comment>
<dbReference type="AlphaFoldDB" id="A0A495JGB8"/>
<dbReference type="InterPro" id="IPR036856">
    <property type="entry name" value="Ald_Oxase/Xan_DH_a/b_sf"/>
</dbReference>
<keyword evidence="5" id="KW-1185">Reference proteome</keyword>
<dbReference type="InterPro" id="IPR046867">
    <property type="entry name" value="AldOxase/xan_DH_MoCoBD2"/>
</dbReference>
<organism evidence="4 5">
    <name type="scientific">Micromonospora pisi</name>
    <dbReference type="NCBI Taxonomy" id="589240"/>
    <lineage>
        <taxon>Bacteria</taxon>
        <taxon>Bacillati</taxon>
        <taxon>Actinomycetota</taxon>
        <taxon>Actinomycetes</taxon>
        <taxon>Micromonosporales</taxon>
        <taxon>Micromonosporaceae</taxon>
        <taxon>Micromonospora</taxon>
    </lineage>
</organism>
<evidence type="ECO:0000313" key="5">
    <source>
        <dbReference type="Proteomes" id="UP000277671"/>
    </source>
</evidence>
<evidence type="ECO:0000313" key="4">
    <source>
        <dbReference type="EMBL" id="RKR87821.1"/>
    </source>
</evidence>
<dbReference type="InterPro" id="IPR037165">
    <property type="entry name" value="AldOxase/xan_DH_Mopterin-bd_sf"/>
</dbReference>
<dbReference type="OrthoDB" id="8428274at2"/>
<dbReference type="GO" id="GO:0016491">
    <property type="term" value="F:oxidoreductase activity"/>
    <property type="evidence" value="ECO:0007669"/>
    <property type="project" value="UniProtKB-KW"/>
</dbReference>
<evidence type="ECO:0000259" key="3">
    <source>
        <dbReference type="SMART" id="SM01008"/>
    </source>
</evidence>
<name>A0A495JGB8_9ACTN</name>
<dbReference type="GO" id="GO:0005506">
    <property type="term" value="F:iron ion binding"/>
    <property type="evidence" value="ECO:0007669"/>
    <property type="project" value="InterPro"/>
</dbReference>
<dbReference type="Gene3D" id="3.30.365.10">
    <property type="entry name" value="Aldehyde oxidase/xanthine dehydrogenase, molybdopterin binding domain"/>
    <property type="match status" value="4"/>
</dbReference>
<dbReference type="PANTHER" id="PTHR11908">
    <property type="entry name" value="XANTHINE DEHYDROGENASE"/>
    <property type="match status" value="1"/>
</dbReference>
<accession>A0A495JGB8</accession>
<evidence type="ECO:0000256" key="2">
    <source>
        <dbReference type="ARBA" id="ARBA00023002"/>
    </source>
</evidence>
<dbReference type="Pfam" id="PF01315">
    <property type="entry name" value="Ald_Xan_dh_C"/>
    <property type="match status" value="1"/>
</dbReference>
<sequence>MSPAIGTTLDRVDGRAKVSGAARYTAELVLPGLVHAVLVGARVASGRIVSIDTGAAQRADGLIAVLTHLNLPKIPGTPKLLPSLAGMAAPGQSYFPMQDDVVHYAGQPVAIVVADTVERAEHAASLLRVDYEETPSKTTLDQVRDQAYEPERIFGGMLPGRFARGDVEAGLGQATAQVDVTYRFSANHQNPIEPSASTVVWDDVHRLTIYDSTQGPTATQLTVAALLGISPTQIKVVSEFVGGSFGSKAMIWPHVTLAALAARQVGRPVRLSLNREQMFHSCGHREEQEQHLTLGVDAEGRLTALRHHKLSITSHFDDWAETSLQSPGILYATPNYEGIYRIAKGNTITPTFMRGPGEATGIFALECAMDELAERIGVDPIELRLRNFADTDPTSGRPWSSNGIRECFQRGADLFGWAGRDPNPGTRRQGRTLIGWGVAASAYPHVAPPNPQRARARLYSDGSAVVEAGVSEFGTGVTTAMTQVAADGLGLPVERVRFIGGGSDLPNITAAVGSAGTGAVSAAVHLASTQLRDELVGRAVADAQSPLHGADPGAVSVEDGRMRLRDRPDVGETYAEMLSRQFTPDVEALGVWTPPPPDPGYGLHTFGAQFAEVAVDADLGLIRVRRMVGVFAPGRVLNRKTAHSQLMGGMLWGLSHALLEASQMDARLGRWANPSLGDYLIPVNSDVPDVVVETIEVTDTVVNPLGVKGVGEIGIVGSGAAIANAVHHATGRRVRHLPITVEDLL</sequence>
<protein>
    <submittedName>
        <fullName evidence="4">Xanthine dehydrogenase molybdenum binding subunit apoprotein</fullName>
    </submittedName>
</protein>
<dbReference type="PANTHER" id="PTHR11908:SF132">
    <property type="entry name" value="ALDEHYDE OXIDASE 1-RELATED"/>
    <property type="match status" value="1"/>
</dbReference>
<dbReference type="Pfam" id="PF02738">
    <property type="entry name" value="MoCoBD_1"/>
    <property type="match status" value="1"/>
</dbReference>
<proteinExistence type="predicted"/>
<dbReference type="InterPro" id="IPR016208">
    <property type="entry name" value="Ald_Oxase/xanthine_DH-like"/>
</dbReference>
<dbReference type="Gene3D" id="3.90.1170.50">
    <property type="entry name" value="Aldehyde oxidase/xanthine dehydrogenase, a/b hammerhead"/>
    <property type="match status" value="1"/>
</dbReference>